<dbReference type="InterPro" id="IPR027038">
    <property type="entry name" value="RanGap"/>
</dbReference>
<dbReference type="Gene3D" id="3.80.10.10">
    <property type="entry name" value="Ribonuclease Inhibitor"/>
    <property type="match status" value="6"/>
</dbReference>
<dbReference type="SMART" id="SM00368">
    <property type="entry name" value="LRR_RI"/>
    <property type="match status" value="18"/>
</dbReference>
<keyword evidence="3" id="KW-0677">Repeat</keyword>
<comment type="caution">
    <text evidence="5">The sequence shown here is derived from an EMBL/GenBank/DDBJ whole genome shotgun (WGS) entry which is preliminary data.</text>
</comment>
<reference evidence="5 6" key="1">
    <citation type="submission" date="2016-07" db="EMBL/GenBank/DDBJ databases">
        <title>Pervasive Adenine N6-methylation of Active Genes in Fungi.</title>
        <authorList>
            <consortium name="DOE Joint Genome Institute"/>
            <person name="Mondo S.J."/>
            <person name="Dannebaum R.O."/>
            <person name="Kuo R.C."/>
            <person name="Labutti K."/>
            <person name="Haridas S."/>
            <person name="Kuo A."/>
            <person name="Salamov A."/>
            <person name="Ahrendt S.R."/>
            <person name="Lipzen A."/>
            <person name="Sullivan W."/>
            <person name="Andreopoulos W.B."/>
            <person name="Clum A."/>
            <person name="Lindquist E."/>
            <person name="Daum C."/>
            <person name="Ramamoorthy G.K."/>
            <person name="Gryganskyi A."/>
            <person name="Culley D."/>
            <person name="Magnuson J.K."/>
            <person name="James T.Y."/>
            <person name="O'Malley M.A."/>
            <person name="Stajich J.E."/>
            <person name="Spatafora J.W."/>
            <person name="Visel A."/>
            <person name="Grigoriev I.V."/>
        </authorList>
    </citation>
    <scope>NUCLEOTIDE SEQUENCE [LARGE SCALE GENOMIC DNA]</scope>
    <source>
        <strain evidence="5 6">NRRL 3116</strain>
    </source>
</reference>
<evidence type="ECO:0008006" key="7">
    <source>
        <dbReference type="Google" id="ProtNLM"/>
    </source>
</evidence>
<dbReference type="GeneID" id="33569506"/>
<dbReference type="InterPro" id="IPR032675">
    <property type="entry name" value="LRR_dom_sf"/>
</dbReference>
<dbReference type="GO" id="GO:0005096">
    <property type="term" value="F:GTPase activator activity"/>
    <property type="evidence" value="ECO:0007669"/>
    <property type="project" value="UniProtKB-KW"/>
</dbReference>
<dbReference type="OrthoDB" id="333024at2759"/>
<sequence length="1096" mass="121087">MAELQYQRFRKGNIVEEVCVKTASTNATNDCPPCFVHLQDIRDVFPDALRFKLNEHPIPFLSDADGNRIEPPRITFYPDKILDVITEVPQPCNSNNNSNSSSSSNAAVHLPTLRESKNPEFQNLLLSLSNFVQPANSSLTLHNNENFSSHFEELRGLLLEAREKDDKMLTLQDNILGIQAKMFELQLEVNRLQLEAKEKDDEMLEMQKKTLNLQQQALDRLAILQKKAEAILVQNFELHEYPIPRLFIILPVDRTKWDPMNILRNKIHLHFLCEHGDYTAKADKSFQDQLHLARHEGYEIRSSTEFFQKYGKYMIILLQWLKLGMGTPSGASLTPVPNLLAAGIAYSIKYMEQLSKENPALKNINTIDDFEVLEGADLRQLSKLLQTKDEDKQFGNLYRITTETGHIRWVCVDHYRSTYRESEQKALENVVEVNGGKYDSHLGKVIIKLRSRTTAGEFYNALTNAKHVYEMDITLFWDWTQTDLEALEKALRVSNVSVLRLDLWRSQESTTRKLLSASTRYEMLVRIISLRRMKSICIVLSSDLIKFSNLPRGKPPHLHELSFEIKLRKIGTSDFRIFVDSLKTDVALTTLDLCGNSIGIDGVLALSEALKTNKTLTNLDLGRNIFGKEEALALSEALKTNKALTNLDLYDNAIGDQGVMALSEALKTNKALTALNLKSNFIGNEGAQALSEALKTNKALTNLNLSHNSIEKEGALALSEALKTNKALTNLDLYDNSIEKEGALALSEALKTNKALTNLDFRWNSIGKEGALALSEALKTSKALKNLGLRGNSIGNEGAQALSEALKTNKILTTLDLRNNSIEKEGAQALSEALKTNKALTNLDFGWNSIGNEGAQALSEALKTNKGLTNLNLSYNSIGKEGALALSEALKTNKALTNLDLYDNSIGNEGALALSEALKTNKALTNLDLSCNSIEKEGALALSEALKTNKALKYLGLSGNSIGKEGALALSEALKPNKALTNLDLSHNSIEKEGALALSEALKTNKALTNLDLYDNSIGNEGALALSEALKTNKALTNLDLYDNSIGNEGALALSEALKTNKALKYLGLSGNSIGNEGALALSEVRKTNKNLFLGL</sequence>
<evidence type="ECO:0000313" key="6">
    <source>
        <dbReference type="Proteomes" id="UP000193648"/>
    </source>
</evidence>
<gene>
    <name evidence="5" type="ORF">BCR41DRAFT_385400</name>
</gene>
<evidence type="ECO:0000256" key="3">
    <source>
        <dbReference type="ARBA" id="ARBA00022737"/>
    </source>
</evidence>
<evidence type="ECO:0000256" key="4">
    <source>
        <dbReference type="SAM" id="Coils"/>
    </source>
</evidence>
<dbReference type="CDD" id="cd00116">
    <property type="entry name" value="LRR_RI"/>
    <property type="match status" value="1"/>
</dbReference>
<dbReference type="InParanoid" id="A0A1Y2GRV1"/>
<keyword evidence="6" id="KW-1185">Reference proteome</keyword>
<dbReference type="SMART" id="SM00365">
    <property type="entry name" value="LRR_SD22"/>
    <property type="match status" value="8"/>
</dbReference>
<proteinExistence type="predicted"/>
<feature type="coiled-coil region" evidence="4">
    <location>
        <begin position="182"/>
        <end position="216"/>
    </location>
</feature>
<keyword evidence="1" id="KW-0343">GTPase activation</keyword>
<dbReference type="GO" id="GO:0005829">
    <property type="term" value="C:cytosol"/>
    <property type="evidence" value="ECO:0007669"/>
    <property type="project" value="TreeGrafter"/>
</dbReference>
<dbReference type="RefSeq" id="XP_021882776.1">
    <property type="nucleotide sequence ID" value="XM_022027663.1"/>
</dbReference>
<keyword evidence="4" id="KW-0175">Coiled coil</keyword>
<name>A0A1Y2GRV1_9FUNG</name>
<dbReference type="PANTHER" id="PTHR24113:SF12">
    <property type="entry name" value="RAN GTPASE-ACTIVATING PROTEIN 1"/>
    <property type="match status" value="1"/>
</dbReference>
<accession>A0A1Y2GRV1</accession>
<dbReference type="GO" id="GO:0031267">
    <property type="term" value="F:small GTPase binding"/>
    <property type="evidence" value="ECO:0007669"/>
    <property type="project" value="TreeGrafter"/>
</dbReference>
<dbReference type="GO" id="GO:0006913">
    <property type="term" value="P:nucleocytoplasmic transport"/>
    <property type="evidence" value="ECO:0007669"/>
    <property type="project" value="TreeGrafter"/>
</dbReference>
<dbReference type="GO" id="GO:0048471">
    <property type="term" value="C:perinuclear region of cytoplasm"/>
    <property type="evidence" value="ECO:0007669"/>
    <property type="project" value="TreeGrafter"/>
</dbReference>
<dbReference type="STRING" id="64571.A0A1Y2GRV1"/>
<dbReference type="AlphaFoldDB" id="A0A1Y2GRV1"/>
<evidence type="ECO:0000313" key="5">
    <source>
        <dbReference type="EMBL" id="ORZ20867.1"/>
    </source>
</evidence>
<evidence type="ECO:0000256" key="1">
    <source>
        <dbReference type="ARBA" id="ARBA00022468"/>
    </source>
</evidence>
<dbReference type="Proteomes" id="UP000193648">
    <property type="component" value="Unassembled WGS sequence"/>
</dbReference>
<dbReference type="SUPFAM" id="SSF52047">
    <property type="entry name" value="RNI-like"/>
    <property type="match status" value="2"/>
</dbReference>
<dbReference type="PANTHER" id="PTHR24113">
    <property type="entry name" value="RAN GTPASE-ACTIVATING PROTEIN 1"/>
    <property type="match status" value="1"/>
</dbReference>
<dbReference type="GO" id="GO:0005634">
    <property type="term" value="C:nucleus"/>
    <property type="evidence" value="ECO:0007669"/>
    <property type="project" value="TreeGrafter"/>
</dbReference>
<organism evidence="5 6">
    <name type="scientific">Lobosporangium transversale</name>
    <dbReference type="NCBI Taxonomy" id="64571"/>
    <lineage>
        <taxon>Eukaryota</taxon>
        <taxon>Fungi</taxon>
        <taxon>Fungi incertae sedis</taxon>
        <taxon>Mucoromycota</taxon>
        <taxon>Mortierellomycotina</taxon>
        <taxon>Mortierellomycetes</taxon>
        <taxon>Mortierellales</taxon>
        <taxon>Mortierellaceae</taxon>
        <taxon>Lobosporangium</taxon>
    </lineage>
</organism>
<protein>
    <recommendedName>
        <fullName evidence="7">RNI-like protein</fullName>
    </recommendedName>
</protein>
<dbReference type="EMBL" id="MCFF01000012">
    <property type="protein sequence ID" value="ORZ20867.1"/>
    <property type="molecule type" value="Genomic_DNA"/>
</dbReference>
<evidence type="ECO:0000256" key="2">
    <source>
        <dbReference type="ARBA" id="ARBA00022614"/>
    </source>
</evidence>
<dbReference type="InterPro" id="IPR001611">
    <property type="entry name" value="Leu-rich_rpt"/>
</dbReference>
<dbReference type="Pfam" id="PF13516">
    <property type="entry name" value="LRR_6"/>
    <property type="match status" value="15"/>
</dbReference>
<keyword evidence="2" id="KW-0433">Leucine-rich repeat</keyword>